<evidence type="ECO:0000313" key="6">
    <source>
        <dbReference type="Proteomes" id="UP000536835"/>
    </source>
</evidence>
<dbReference type="InterPro" id="IPR012336">
    <property type="entry name" value="Thioredoxin-like_fold"/>
</dbReference>
<dbReference type="Gene3D" id="3.40.30.10">
    <property type="entry name" value="Glutaredoxin"/>
    <property type="match status" value="1"/>
</dbReference>
<feature type="signal peptide" evidence="3">
    <location>
        <begin position="1"/>
        <end position="19"/>
    </location>
</feature>
<evidence type="ECO:0000256" key="2">
    <source>
        <dbReference type="SAM" id="MobiDB-lite"/>
    </source>
</evidence>
<comment type="caution">
    <text evidence="5">The sequence shown here is derived from an EMBL/GenBank/DDBJ whole genome shotgun (WGS) entry which is preliminary data.</text>
</comment>
<dbReference type="PANTHER" id="PTHR13887:SF56">
    <property type="entry name" value="THIOREDOXIN-LIKE REDUCTASE RV2466C"/>
    <property type="match status" value="1"/>
</dbReference>
<dbReference type="RefSeq" id="WP_173196351.1">
    <property type="nucleotide sequence ID" value="NZ_JABFCX010000002.1"/>
</dbReference>
<evidence type="ECO:0000313" key="5">
    <source>
        <dbReference type="EMBL" id="NNU15128.1"/>
    </source>
</evidence>
<comment type="similarity">
    <text evidence="1">Belongs to the thioredoxin family. DsbA subfamily.</text>
</comment>
<feature type="domain" description="Thioredoxin-like fold" evidence="4">
    <location>
        <begin position="63"/>
        <end position="232"/>
    </location>
</feature>
<keyword evidence="3" id="KW-0732">Signal</keyword>
<evidence type="ECO:0000256" key="1">
    <source>
        <dbReference type="ARBA" id="ARBA00005791"/>
    </source>
</evidence>
<feature type="compositionally biased region" description="Low complexity" evidence="2">
    <location>
        <begin position="31"/>
        <end position="51"/>
    </location>
</feature>
<dbReference type="EMBL" id="JABFCX010000002">
    <property type="protein sequence ID" value="NNU15128.1"/>
    <property type="molecule type" value="Genomic_DNA"/>
</dbReference>
<keyword evidence="6" id="KW-1185">Reference proteome</keyword>
<dbReference type="InterPro" id="IPR036249">
    <property type="entry name" value="Thioredoxin-like_sf"/>
</dbReference>
<dbReference type="PANTHER" id="PTHR13887">
    <property type="entry name" value="GLUTATHIONE S-TRANSFERASE KAPPA"/>
    <property type="match status" value="1"/>
</dbReference>
<organism evidence="5 6">
    <name type="scientific">Parvularcula mediterranea</name>
    <dbReference type="NCBI Taxonomy" id="2732508"/>
    <lineage>
        <taxon>Bacteria</taxon>
        <taxon>Pseudomonadati</taxon>
        <taxon>Pseudomonadota</taxon>
        <taxon>Alphaproteobacteria</taxon>
        <taxon>Parvularculales</taxon>
        <taxon>Parvularculaceae</taxon>
        <taxon>Parvularcula</taxon>
    </lineage>
</organism>
<feature type="region of interest" description="Disordered" evidence="2">
    <location>
        <begin position="23"/>
        <end position="59"/>
    </location>
</feature>
<proteinExistence type="inferred from homology"/>
<protein>
    <submittedName>
        <fullName evidence="5">DsbA family protein</fullName>
    </submittedName>
</protein>
<name>A0A7Y3W457_9PROT</name>
<dbReference type="PROSITE" id="PS51257">
    <property type="entry name" value="PROKAR_LIPOPROTEIN"/>
    <property type="match status" value="1"/>
</dbReference>
<dbReference type="Proteomes" id="UP000536835">
    <property type="component" value="Unassembled WGS sequence"/>
</dbReference>
<reference evidence="5 6" key="1">
    <citation type="submission" date="2020-05" db="EMBL/GenBank/DDBJ databases">
        <title>Parvularcula mediterraneae sp. nov., isolated from polypropylene straw from shallow seawater of the seashore of Laganas in Zakynthos island, Greece.</title>
        <authorList>
            <person name="Szabo I."/>
            <person name="Al-Omari J."/>
            <person name="Rado J."/>
            <person name="Szerdahelyi G.S."/>
        </authorList>
    </citation>
    <scope>NUCLEOTIDE SEQUENCE [LARGE SCALE GENOMIC DNA]</scope>
    <source>
        <strain evidence="5 6">ZS-1/3</strain>
    </source>
</reference>
<evidence type="ECO:0000256" key="3">
    <source>
        <dbReference type="SAM" id="SignalP"/>
    </source>
</evidence>
<dbReference type="Pfam" id="PF13462">
    <property type="entry name" value="Thioredoxin_4"/>
    <property type="match status" value="1"/>
</dbReference>
<accession>A0A7Y3W457</accession>
<dbReference type="AlphaFoldDB" id="A0A7Y3W457"/>
<dbReference type="SUPFAM" id="SSF52833">
    <property type="entry name" value="Thioredoxin-like"/>
    <property type="match status" value="1"/>
</dbReference>
<feature type="chain" id="PRO_5031068353" evidence="3">
    <location>
        <begin position="20"/>
        <end position="239"/>
    </location>
</feature>
<sequence length="239" mass="25542">MTSTRFRLALVAAASGLLAACGGGDAETEAPETAAPAEEAPEESQAPAEPQMIPAPEGSQAADAMIIGAEDAPVTIVEYASVTCPGCAAFHTQVYPSIKEELIETGMMRMEFRELPTAPQRVSFAGFILARCAATDAGPAAYFGVIDALFKRQNQWVRAQNPGAELRNIGAQAGIDGEAFDQCYQRQDIRDAIVENIEEARDRGVQGTPSFYVDGKPFDMPFVPEDAVAALKAEVEKRR</sequence>
<gene>
    <name evidence="5" type="ORF">HK107_02165</name>
</gene>
<evidence type="ECO:0000259" key="4">
    <source>
        <dbReference type="Pfam" id="PF13462"/>
    </source>
</evidence>